<gene>
    <name evidence="1" type="ORF">GKR67_02165</name>
</gene>
<evidence type="ECO:0000313" key="1">
    <source>
        <dbReference type="EMBL" id="MTC33432.1"/>
    </source>
</evidence>
<organism evidence="1 2">
    <name type="scientific">Providencia alcalifaciens</name>
    <dbReference type="NCBI Taxonomy" id="126385"/>
    <lineage>
        <taxon>Bacteria</taxon>
        <taxon>Pseudomonadati</taxon>
        <taxon>Pseudomonadota</taxon>
        <taxon>Gammaproteobacteria</taxon>
        <taxon>Enterobacterales</taxon>
        <taxon>Morganellaceae</taxon>
        <taxon>Providencia</taxon>
    </lineage>
</organism>
<reference evidence="1 2" key="1">
    <citation type="submission" date="2019-10" db="EMBL/GenBank/DDBJ databases">
        <title>Comparative genomic analysis of Providencia.</title>
        <authorList>
            <person name="Yuan C."/>
            <person name="Wei Y."/>
            <person name="Yin Z."/>
        </authorList>
    </citation>
    <scope>NUCLEOTIDE SEQUENCE [LARGE SCALE GENOMIC DNA]</scope>
    <source>
        <strain evidence="2">wls1934</strain>
    </source>
</reference>
<name>A0AAW9V707_9GAMM</name>
<dbReference type="Proteomes" id="UP000449944">
    <property type="component" value="Unassembled WGS sequence"/>
</dbReference>
<dbReference type="EMBL" id="WLUB01000006">
    <property type="protein sequence ID" value="MTC33432.1"/>
    <property type="molecule type" value="Genomic_DNA"/>
</dbReference>
<dbReference type="AlphaFoldDB" id="A0AAW9V707"/>
<evidence type="ECO:0000313" key="2">
    <source>
        <dbReference type="Proteomes" id="UP000449944"/>
    </source>
</evidence>
<accession>A0AAW9V707</accession>
<protein>
    <submittedName>
        <fullName evidence="1">Uncharacterized protein</fullName>
    </submittedName>
</protein>
<sequence length="138" mass="15586">MDGTYIRCVELIKGVRHLDQFNFKHIQNLCGFRRSVAEYLVKVLCSLDCVKPTGRQKVNGKGASLNHYVVDVLAITKLKQAKFKLDQPAKPQKVVEIKRCEDELQFECGIKVVEKAYIGDMGSHLLKQLDKLLAGVRA</sequence>
<comment type="caution">
    <text evidence="1">The sequence shown here is derived from an EMBL/GenBank/DDBJ whole genome shotgun (WGS) entry which is preliminary data.</text>
</comment>
<proteinExistence type="predicted"/>